<sequence>MPIQTAASSPAGPQSLRRHSHAGNAGTVAVHDTSDMVSIASSVRRDRYSSRGAAPIVEASPLATSSTDHSHSREKTAHASMARQESQQSASRAASSDLGHSRRGLFVANTNNLSGIPAKAAASTREHADALVGSSSKPSKSRKKRNESDGGASATGGPSAAVASSSRNERNAVAVVSAVATTSSQSRQANRDLPVTPAAPSPVQEPAYVASPSVEPMQQSAAIDPAFCFTNDGPMYGEDMELDLPPSYFEAVYGAGEEDEDA</sequence>
<feature type="region of interest" description="Disordered" evidence="1">
    <location>
        <begin position="1"/>
        <end position="101"/>
    </location>
</feature>
<gene>
    <name evidence="2" type="ORF">UHOR_08497</name>
</gene>
<dbReference type="STRING" id="1128400.I2FQ96"/>
<dbReference type="AlphaFoldDB" id="I2FQ96"/>
<dbReference type="OrthoDB" id="3365616at2759"/>
<evidence type="ECO:0000313" key="3">
    <source>
        <dbReference type="Proteomes" id="UP000006174"/>
    </source>
</evidence>
<feature type="region of interest" description="Disordered" evidence="1">
    <location>
        <begin position="118"/>
        <end position="168"/>
    </location>
</feature>
<feature type="compositionally biased region" description="Basic and acidic residues" evidence="1">
    <location>
        <begin position="68"/>
        <end position="77"/>
    </location>
</feature>
<feature type="non-terminal residue" evidence="2">
    <location>
        <position position="1"/>
    </location>
</feature>
<accession>I2FQ96</accession>
<feature type="region of interest" description="Disordered" evidence="1">
    <location>
        <begin position="180"/>
        <end position="204"/>
    </location>
</feature>
<keyword evidence="3" id="KW-1185">Reference proteome</keyword>
<organism evidence="2 3">
    <name type="scientific">Ustilago hordei</name>
    <name type="common">Barley covered smut fungus</name>
    <dbReference type="NCBI Taxonomy" id="120017"/>
    <lineage>
        <taxon>Eukaryota</taxon>
        <taxon>Fungi</taxon>
        <taxon>Dikarya</taxon>
        <taxon>Basidiomycota</taxon>
        <taxon>Ustilaginomycotina</taxon>
        <taxon>Ustilaginomycetes</taxon>
        <taxon>Ustilaginales</taxon>
        <taxon>Ustilaginaceae</taxon>
        <taxon>Ustilago</taxon>
    </lineage>
</organism>
<dbReference type="HOGENOM" id="CLU_1062445_0_0_1"/>
<feature type="compositionally biased region" description="Polar residues" evidence="1">
    <location>
        <begin position="1"/>
        <end position="12"/>
    </location>
</feature>
<feature type="compositionally biased region" description="Low complexity" evidence="1">
    <location>
        <begin position="149"/>
        <end position="168"/>
    </location>
</feature>
<evidence type="ECO:0000256" key="1">
    <source>
        <dbReference type="SAM" id="MobiDB-lite"/>
    </source>
</evidence>
<protein>
    <submittedName>
        <fullName evidence="2">Conserved uncharacterized protein (C-terminal)</fullName>
    </submittedName>
</protein>
<name>I2FQ96_USTHO</name>
<feature type="compositionally biased region" description="Low complexity" evidence="1">
    <location>
        <begin position="79"/>
        <end position="96"/>
    </location>
</feature>
<dbReference type="Proteomes" id="UP000006174">
    <property type="component" value="Unassembled WGS sequence"/>
</dbReference>
<evidence type="ECO:0000313" key="2">
    <source>
        <dbReference type="EMBL" id="CCF49089.1"/>
    </source>
</evidence>
<proteinExistence type="predicted"/>
<dbReference type="OMA" id="RYVHTHE"/>
<reference evidence="2 3" key="1">
    <citation type="journal article" date="2012" name="Plant Cell">
        <title>Genome comparison of barley and maize smut fungi reveals targeted loss of RNA silencing components and species-specific presence of transposable elements.</title>
        <authorList>
            <person name="Laurie J.D."/>
            <person name="Ali S."/>
            <person name="Linning R."/>
            <person name="Mannhaupt G."/>
            <person name="Wong P."/>
            <person name="Gueldener U."/>
            <person name="Muensterkoetter M."/>
            <person name="Moore R."/>
            <person name="Kahmann R."/>
            <person name="Bakkeren G."/>
            <person name="Schirawski J."/>
        </authorList>
    </citation>
    <scope>NUCLEOTIDE SEQUENCE [LARGE SCALE GENOMIC DNA]</scope>
    <source>
        <strain evidence="3">Uh4875-4</strain>
    </source>
</reference>
<dbReference type="EMBL" id="CAGI01000141">
    <property type="protein sequence ID" value="CCF49089.1"/>
    <property type="molecule type" value="Genomic_DNA"/>
</dbReference>
<comment type="caution">
    <text evidence="2">The sequence shown here is derived from an EMBL/GenBank/DDBJ whole genome shotgun (WGS) entry which is preliminary data.</text>
</comment>